<proteinExistence type="inferred from homology"/>
<evidence type="ECO:0000313" key="19">
    <source>
        <dbReference type="Proteomes" id="UP000282106"/>
    </source>
</evidence>
<dbReference type="Gene3D" id="3.40.50.970">
    <property type="match status" value="2"/>
</dbReference>
<keyword evidence="19" id="KW-1185">Reference proteome</keyword>
<dbReference type="Proteomes" id="UP000282106">
    <property type="component" value="Unassembled WGS sequence"/>
</dbReference>
<dbReference type="GO" id="GO:0050660">
    <property type="term" value="F:flavin adenine dinucleotide binding"/>
    <property type="evidence" value="ECO:0007669"/>
    <property type="project" value="InterPro"/>
</dbReference>
<dbReference type="InterPro" id="IPR029035">
    <property type="entry name" value="DHS-like_NAD/FAD-binding_dom"/>
</dbReference>
<dbReference type="AlphaFoldDB" id="A0A3N0VHZ9"/>
<dbReference type="PANTHER" id="PTHR18968">
    <property type="entry name" value="THIAMINE PYROPHOSPHATE ENZYMES"/>
    <property type="match status" value="1"/>
</dbReference>
<dbReference type="InterPro" id="IPR012000">
    <property type="entry name" value="Thiamin_PyroP_enz_cen_dom"/>
</dbReference>
<evidence type="ECO:0000256" key="14">
    <source>
        <dbReference type="RuleBase" id="RU003591"/>
    </source>
</evidence>
<dbReference type="InterPro" id="IPR012846">
    <property type="entry name" value="Acetolactate_synth_lsu"/>
</dbReference>
<accession>A0A3N0VHZ9</accession>
<dbReference type="GO" id="GO:0009097">
    <property type="term" value="P:isoleucine biosynthetic process"/>
    <property type="evidence" value="ECO:0007669"/>
    <property type="project" value="UniProtKB-UniPathway"/>
</dbReference>
<dbReference type="InterPro" id="IPR045229">
    <property type="entry name" value="TPP_enz"/>
</dbReference>
<comment type="pathway">
    <text evidence="2 14">Amino-acid biosynthesis; L-valine biosynthesis; L-valine from pyruvate: step 1/4.</text>
</comment>
<dbReference type="FunFam" id="3.40.50.970:FF:000016">
    <property type="entry name" value="Acetolactate synthase"/>
    <property type="match status" value="1"/>
</dbReference>
<feature type="domain" description="Thiamine pyrophosphate enzyme central" evidence="15">
    <location>
        <begin position="198"/>
        <end position="331"/>
    </location>
</feature>
<reference evidence="18 19" key="1">
    <citation type="submission" date="2018-10" db="EMBL/GenBank/DDBJ databases">
        <authorList>
            <person name="Chen W.-M."/>
        </authorList>
    </citation>
    <scope>NUCLEOTIDE SEQUENCE [LARGE SCALE GENOMIC DNA]</scope>
    <source>
        <strain evidence="18 19">THS-13</strain>
    </source>
</reference>
<dbReference type="InterPro" id="IPR011766">
    <property type="entry name" value="TPP_enzyme_TPP-bd"/>
</dbReference>
<dbReference type="FunCoup" id="A0A3N0VHZ9">
    <property type="interactions" value="253"/>
</dbReference>
<evidence type="ECO:0000256" key="11">
    <source>
        <dbReference type="ARBA" id="ARBA00023052"/>
    </source>
</evidence>
<comment type="caution">
    <text evidence="18">The sequence shown here is derived from an EMBL/GenBank/DDBJ whole genome shotgun (WGS) entry which is preliminary data.</text>
</comment>
<comment type="pathway">
    <text evidence="1 14">Amino-acid biosynthesis; L-isoleucine biosynthesis; L-isoleucine from 2-oxobutanoate: step 1/4.</text>
</comment>
<keyword evidence="11 14" id="KW-0786">Thiamine pyrophosphate</keyword>
<dbReference type="CDD" id="cd02015">
    <property type="entry name" value="TPP_AHAS"/>
    <property type="match status" value="1"/>
</dbReference>
<evidence type="ECO:0000313" key="18">
    <source>
        <dbReference type="EMBL" id="ROH91838.1"/>
    </source>
</evidence>
<evidence type="ECO:0000256" key="7">
    <source>
        <dbReference type="ARBA" id="ARBA00022679"/>
    </source>
</evidence>
<dbReference type="GO" id="GO:0000287">
    <property type="term" value="F:magnesium ion binding"/>
    <property type="evidence" value="ECO:0007669"/>
    <property type="project" value="UniProtKB-UniRule"/>
</dbReference>
<keyword evidence="7 14" id="KW-0808">Transferase</keyword>
<evidence type="ECO:0000256" key="9">
    <source>
        <dbReference type="ARBA" id="ARBA00022827"/>
    </source>
</evidence>
<evidence type="ECO:0000256" key="1">
    <source>
        <dbReference type="ARBA" id="ARBA00004974"/>
    </source>
</evidence>
<evidence type="ECO:0000259" key="17">
    <source>
        <dbReference type="Pfam" id="PF02776"/>
    </source>
</evidence>
<dbReference type="RefSeq" id="WP_123210882.1">
    <property type="nucleotide sequence ID" value="NZ_RJVO01000002.1"/>
</dbReference>
<dbReference type="InParanoid" id="A0A3N0VHZ9"/>
<keyword evidence="9" id="KW-0274">FAD</keyword>
<dbReference type="FunFam" id="3.40.50.1220:FF:000008">
    <property type="entry name" value="Acetolactate synthase"/>
    <property type="match status" value="1"/>
</dbReference>
<comment type="cofactor">
    <cofactor evidence="14">
        <name>thiamine diphosphate</name>
        <dbReference type="ChEBI" id="CHEBI:58937"/>
    </cofactor>
    <text evidence="14">Binds 1 thiamine pyrophosphate per subunit.</text>
</comment>
<dbReference type="Gene3D" id="3.40.50.1220">
    <property type="entry name" value="TPP-binding domain"/>
    <property type="match status" value="1"/>
</dbReference>
<dbReference type="NCBIfam" id="TIGR00118">
    <property type="entry name" value="acolac_lg"/>
    <property type="match status" value="1"/>
</dbReference>
<dbReference type="InterPro" id="IPR000399">
    <property type="entry name" value="TPP-bd_CS"/>
</dbReference>
<evidence type="ECO:0000256" key="12">
    <source>
        <dbReference type="ARBA" id="ARBA00023304"/>
    </source>
</evidence>
<dbReference type="InterPro" id="IPR029061">
    <property type="entry name" value="THDP-binding"/>
</dbReference>
<keyword evidence="12 14" id="KW-0100">Branched-chain amino acid biosynthesis</keyword>
<evidence type="ECO:0000259" key="16">
    <source>
        <dbReference type="Pfam" id="PF02775"/>
    </source>
</evidence>
<dbReference type="UniPathway" id="UPA00047">
    <property type="reaction ID" value="UER00055"/>
</dbReference>
<dbReference type="GO" id="GO:0005948">
    <property type="term" value="C:acetolactate synthase complex"/>
    <property type="evidence" value="ECO:0007669"/>
    <property type="project" value="UniProtKB-ARBA"/>
</dbReference>
<keyword evidence="10 14" id="KW-0460">Magnesium</keyword>
<name>A0A3N0VHZ9_9GAMM</name>
<dbReference type="Pfam" id="PF02776">
    <property type="entry name" value="TPP_enzyme_N"/>
    <property type="match status" value="1"/>
</dbReference>
<dbReference type="SUPFAM" id="SSF52518">
    <property type="entry name" value="Thiamin diphosphate-binding fold (THDP-binding)"/>
    <property type="match status" value="2"/>
</dbReference>
<protein>
    <recommendedName>
        <fullName evidence="4 14">Acetolactate synthase</fullName>
        <ecNumber evidence="4 14">2.2.1.6</ecNumber>
    </recommendedName>
</protein>
<evidence type="ECO:0000256" key="5">
    <source>
        <dbReference type="ARBA" id="ARBA00022605"/>
    </source>
</evidence>
<dbReference type="SUPFAM" id="SSF52467">
    <property type="entry name" value="DHS-like NAD/FAD-binding domain"/>
    <property type="match status" value="1"/>
</dbReference>
<dbReference type="FunFam" id="3.40.50.970:FF:000007">
    <property type="entry name" value="Acetolactate synthase"/>
    <property type="match status" value="1"/>
</dbReference>
<evidence type="ECO:0000256" key="3">
    <source>
        <dbReference type="ARBA" id="ARBA00007812"/>
    </source>
</evidence>
<sequence length="565" mass="59532">MNHSQTGAELIVHLLERQGVDLVAGIPGGAILPLYEALGGDTRVRHVLARHEQAAGFIAQGMARVSGKAGVCLATSGPGVTNLLTAIADAKLDSVPLVCITGQVPQHLIGTDAFQEVKTGHLVDSITKANFFARSVEDLLWMIPEAFRIAESGRPGPVLVDVPKDVQLQRIALPLPPPPSLSETAEERRQPTGTAWATAAAMINAAQKPVLYLGGGVVKAGGWEAARAVAEKAGLPTATSLMALGSLPAGHPLALGMLGMHGAKATNHVLDECDLLIAVGARFDDRATGQPSGFCPQAQIIHIDLDAREFGKIKTPTLALQADARQALETLLPRLRAQSRPGWLARIAALRAAFPAEPTRDSLHDPSGLIAAVAELAGPEALISTDVGQHQMWVAQHYPFARPDRWLTSGGLGTMGFGLPAAIGAALARPDLANVCFTGDGSLLMNVQELATLAELDLPVKIVLLDNAALGLVRQQQTLFYKQRHVASHYVTPTDFAKVAEAFGIPAYDLGRLSEPRAALEAAFRSAGPALIRVPVDADRQVLPMVVPGRSNLEAIGSELVDTET</sequence>
<evidence type="ECO:0000256" key="8">
    <source>
        <dbReference type="ARBA" id="ARBA00022723"/>
    </source>
</evidence>
<keyword evidence="5 14" id="KW-0028">Amino-acid biosynthesis</keyword>
<keyword evidence="6" id="KW-0285">Flavoprotein</keyword>
<keyword evidence="8 14" id="KW-0479">Metal-binding</keyword>
<evidence type="ECO:0000256" key="10">
    <source>
        <dbReference type="ARBA" id="ARBA00022842"/>
    </source>
</evidence>
<comment type="catalytic activity">
    <reaction evidence="13 14">
        <text>2 pyruvate + H(+) = (2S)-2-acetolactate + CO2</text>
        <dbReference type="Rhea" id="RHEA:25249"/>
        <dbReference type="ChEBI" id="CHEBI:15361"/>
        <dbReference type="ChEBI" id="CHEBI:15378"/>
        <dbReference type="ChEBI" id="CHEBI:16526"/>
        <dbReference type="ChEBI" id="CHEBI:58476"/>
        <dbReference type="EC" id="2.2.1.6"/>
    </reaction>
</comment>
<dbReference type="InterPro" id="IPR039368">
    <property type="entry name" value="AHAS_TPP"/>
</dbReference>
<dbReference type="Pfam" id="PF02775">
    <property type="entry name" value="TPP_enzyme_C"/>
    <property type="match status" value="1"/>
</dbReference>
<organism evidence="18 19">
    <name type="scientific">Stagnimonas aquatica</name>
    <dbReference type="NCBI Taxonomy" id="2689987"/>
    <lineage>
        <taxon>Bacteria</taxon>
        <taxon>Pseudomonadati</taxon>
        <taxon>Pseudomonadota</taxon>
        <taxon>Gammaproteobacteria</taxon>
        <taxon>Nevskiales</taxon>
        <taxon>Nevskiaceae</taxon>
        <taxon>Stagnimonas</taxon>
    </lineage>
</organism>
<dbReference type="GO" id="GO:0009099">
    <property type="term" value="P:L-valine biosynthetic process"/>
    <property type="evidence" value="ECO:0007669"/>
    <property type="project" value="UniProtKB-UniPathway"/>
</dbReference>
<dbReference type="GO" id="GO:0030976">
    <property type="term" value="F:thiamine pyrophosphate binding"/>
    <property type="evidence" value="ECO:0007669"/>
    <property type="project" value="UniProtKB-UniRule"/>
</dbReference>
<dbReference type="EMBL" id="RJVO01000002">
    <property type="protein sequence ID" value="ROH91838.1"/>
    <property type="molecule type" value="Genomic_DNA"/>
</dbReference>
<comment type="cofactor">
    <cofactor evidence="14">
        <name>Mg(2+)</name>
        <dbReference type="ChEBI" id="CHEBI:18420"/>
    </cofactor>
    <text evidence="14">Binds 1 Mg(2+) ion per subunit.</text>
</comment>
<evidence type="ECO:0000259" key="15">
    <source>
        <dbReference type="Pfam" id="PF00205"/>
    </source>
</evidence>
<evidence type="ECO:0000256" key="13">
    <source>
        <dbReference type="ARBA" id="ARBA00048670"/>
    </source>
</evidence>
<gene>
    <name evidence="18" type="primary">ilvB</name>
    <name evidence="18" type="ORF">ED208_05525</name>
</gene>
<comment type="similarity">
    <text evidence="3 14">Belongs to the TPP enzyme family.</text>
</comment>
<dbReference type="CDD" id="cd07035">
    <property type="entry name" value="TPP_PYR_POX_like"/>
    <property type="match status" value="1"/>
</dbReference>
<dbReference type="InterPro" id="IPR012001">
    <property type="entry name" value="Thiamin_PyroP_enz_TPP-bd_dom"/>
</dbReference>
<dbReference type="Pfam" id="PF00205">
    <property type="entry name" value="TPP_enzyme_M"/>
    <property type="match status" value="1"/>
</dbReference>
<dbReference type="UniPathway" id="UPA00049">
    <property type="reaction ID" value="UER00059"/>
</dbReference>
<evidence type="ECO:0000256" key="4">
    <source>
        <dbReference type="ARBA" id="ARBA00013145"/>
    </source>
</evidence>
<feature type="domain" description="Thiamine pyrophosphate enzyme TPP-binding" evidence="16">
    <location>
        <begin position="386"/>
        <end position="534"/>
    </location>
</feature>
<evidence type="ECO:0000256" key="2">
    <source>
        <dbReference type="ARBA" id="ARBA00005025"/>
    </source>
</evidence>
<feature type="domain" description="Thiamine pyrophosphate enzyme N-terminal TPP-binding" evidence="17">
    <location>
        <begin position="6"/>
        <end position="118"/>
    </location>
</feature>
<dbReference type="PANTHER" id="PTHR18968:SF170">
    <property type="entry name" value="ACETOLACTATE SYNTHASE ISOZYME 1 LARGE SUBUNIT"/>
    <property type="match status" value="1"/>
</dbReference>
<dbReference type="PROSITE" id="PS00187">
    <property type="entry name" value="TPP_ENZYMES"/>
    <property type="match status" value="1"/>
</dbReference>
<evidence type="ECO:0000256" key="6">
    <source>
        <dbReference type="ARBA" id="ARBA00022630"/>
    </source>
</evidence>
<dbReference type="EC" id="2.2.1.6" evidence="4 14"/>
<dbReference type="GO" id="GO:0003984">
    <property type="term" value="F:acetolactate synthase activity"/>
    <property type="evidence" value="ECO:0007669"/>
    <property type="project" value="UniProtKB-EC"/>
</dbReference>